<evidence type="ECO:0000313" key="2">
    <source>
        <dbReference type="Proteomes" id="UP000494106"/>
    </source>
</evidence>
<keyword evidence="2" id="KW-1185">Reference proteome</keyword>
<organism evidence="1 2">
    <name type="scientific">Arctia plantaginis</name>
    <name type="common">Wood tiger moth</name>
    <name type="synonym">Phalaena plantaginis</name>
    <dbReference type="NCBI Taxonomy" id="874455"/>
    <lineage>
        <taxon>Eukaryota</taxon>
        <taxon>Metazoa</taxon>
        <taxon>Ecdysozoa</taxon>
        <taxon>Arthropoda</taxon>
        <taxon>Hexapoda</taxon>
        <taxon>Insecta</taxon>
        <taxon>Pterygota</taxon>
        <taxon>Neoptera</taxon>
        <taxon>Endopterygota</taxon>
        <taxon>Lepidoptera</taxon>
        <taxon>Glossata</taxon>
        <taxon>Ditrysia</taxon>
        <taxon>Noctuoidea</taxon>
        <taxon>Erebidae</taxon>
        <taxon>Arctiinae</taxon>
        <taxon>Arctia</taxon>
    </lineage>
</organism>
<dbReference type="AlphaFoldDB" id="A0A8S1B7T4"/>
<name>A0A8S1B7T4_ARCPL</name>
<protein>
    <submittedName>
        <fullName evidence="1">Uncharacterized protein</fullName>
    </submittedName>
</protein>
<dbReference type="Proteomes" id="UP000494106">
    <property type="component" value="Unassembled WGS sequence"/>
</dbReference>
<evidence type="ECO:0000313" key="1">
    <source>
        <dbReference type="EMBL" id="CAB3255675.1"/>
    </source>
</evidence>
<comment type="caution">
    <text evidence="1">The sequence shown here is derived from an EMBL/GenBank/DDBJ whole genome shotgun (WGS) entry which is preliminary data.</text>
</comment>
<reference evidence="1 2" key="1">
    <citation type="submission" date="2020-04" db="EMBL/GenBank/DDBJ databases">
        <authorList>
            <person name="Wallbank WR R."/>
            <person name="Pardo Diaz C."/>
            <person name="Kozak K."/>
            <person name="Martin S."/>
            <person name="Jiggins C."/>
            <person name="Moest M."/>
            <person name="Warren A I."/>
            <person name="Byers J.R.P. K."/>
            <person name="Montejo-Kovacevich G."/>
            <person name="Yen C E."/>
        </authorList>
    </citation>
    <scope>NUCLEOTIDE SEQUENCE [LARGE SCALE GENOMIC DNA]</scope>
</reference>
<dbReference type="OrthoDB" id="8193815at2759"/>
<proteinExistence type="predicted"/>
<sequence length="118" mass="13581">MTIARAFPDEEYSIAKTARAPPAIRDAFFLVINVVKCGAHATSCIQISRLRDKRWTYNTTIRQGPQGKRRRGRPSTRWDDEIKKVAVSNWWQIAQDREKSLESLKSLEEAFTQSEDLA</sequence>
<dbReference type="EMBL" id="CADEBC010000577">
    <property type="protein sequence ID" value="CAB3255675.1"/>
    <property type="molecule type" value="Genomic_DNA"/>
</dbReference>
<accession>A0A8S1B7T4</accession>
<gene>
    <name evidence="1" type="ORF">APLA_LOCUS15006</name>
</gene>